<dbReference type="GO" id="GO:0005525">
    <property type="term" value="F:GTP binding"/>
    <property type="evidence" value="ECO:0007669"/>
    <property type="project" value="UniProtKB-KW"/>
</dbReference>
<feature type="binding site" evidence="15">
    <location>
        <position position="32"/>
    </location>
    <ligand>
        <name>Mg(2+)</name>
        <dbReference type="ChEBI" id="CHEBI:18420"/>
        <label>2</label>
    </ligand>
</feature>
<dbReference type="AlphaFoldDB" id="A0A1H3X4C0"/>
<comment type="function">
    <text evidence="1 16">Probable transporter of a GTP-driven Fe(2+) uptake system.</text>
</comment>
<accession>A0A1H3X4C0</accession>
<comment type="similarity">
    <text evidence="16">Belongs to the TRAFAC class TrmE-Era-EngA-EngB-Septin-like GTPase superfamily. FeoB GTPase (TC 9.A.8) family.</text>
</comment>
<evidence type="ECO:0000313" key="19">
    <source>
        <dbReference type="Proteomes" id="UP000199288"/>
    </source>
</evidence>
<feature type="binding site" evidence="14">
    <location>
        <begin position="62"/>
        <end position="65"/>
    </location>
    <ligand>
        <name>GTP</name>
        <dbReference type="ChEBI" id="CHEBI:37565"/>
        <label>1</label>
    </ligand>
</feature>
<keyword evidence="6 16" id="KW-0812">Transmembrane</keyword>
<sequence length="670" mass="69699">MTLESSPKNKTASLMLVGNPNTGKSTLFNRMTGSHQDVRNAPGTTVEMFSGTWGALGARVTDLPGTYSLLAKSPDEQVTADAIAAPGTDLALVMLDATALARSLYLLGQVAQFATPVVGILTMGDIAEASGEPVAAERLAAALAIPVVAVNPRTGAGLSELAAVVADALASPSFVCGFKPAPREVPEIPVLTEPGCRCVGTSSCCTPPATAAPDVPREGAAPLAEELAEAEHLFAWVESIMGAIGADAGRGSATRSDRIDRFLLHPLIGIPVFLFLMWTLFQLTTAVAEPIMDWAESLVTGPVTSGVVAVLGGAGIDVPWLHGFLIDGILAGVGTVLSFVPLMAIMFAAIAILEDSGYLARAAFTADRAMRLIGLDGRAIMPLIVGFGCNLPALAATRTLPNARQRLITAILVPYASCAARLTVYILLATAFFGSAAGNVIFAMYLVSILLIVLGGLVMRAIVGEARSRNEPLLLVLPAYQLPRLAALAASTWRRVKAFITGAGSVIIATLTLVWLLQAIPVTGGHRIADVPVEDSLYGTVAEGIAPAFAPAGYGSWQASSALITGFVAKEVVVGNMAQSFAVDEPDDPHDAGTLGEKIRANFNQSSGGHGKAAALAFLIFVLAYTPCLATLAEQRRMLGFKITGAALLVQLALAWVLSVGVFNVARLWW</sequence>
<dbReference type="Gene3D" id="3.40.50.300">
    <property type="entry name" value="P-loop containing nucleotide triphosphate hydrolases"/>
    <property type="match status" value="1"/>
</dbReference>
<dbReference type="NCBIfam" id="TIGR00437">
    <property type="entry name" value="feoB"/>
    <property type="match status" value="1"/>
</dbReference>
<dbReference type="InterPro" id="IPR050860">
    <property type="entry name" value="FeoB_GTPase"/>
</dbReference>
<dbReference type="InterPro" id="IPR027417">
    <property type="entry name" value="P-loop_NTPase"/>
</dbReference>
<dbReference type="InterPro" id="IPR011642">
    <property type="entry name" value="Gate_dom"/>
</dbReference>
<evidence type="ECO:0000256" key="9">
    <source>
        <dbReference type="ARBA" id="ARBA00023004"/>
    </source>
</evidence>
<evidence type="ECO:0000256" key="11">
    <source>
        <dbReference type="ARBA" id="ARBA00023134"/>
    </source>
</evidence>
<evidence type="ECO:0000256" key="2">
    <source>
        <dbReference type="ARBA" id="ARBA00004651"/>
    </source>
</evidence>
<keyword evidence="9 16" id="KW-0408">Iron</keyword>
<evidence type="ECO:0000256" key="16">
    <source>
        <dbReference type="RuleBase" id="RU362098"/>
    </source>
</evidence>
<protein>
    <recommendedName>
        <fullName evidence="13 16">Ferrous iron transport protein B</fullName>
    </recommendedName>
</protein>
<dbReference type="Pfam" id="PF07664">
    <property type="entry name" value="FeoB_C"/>
    <property type="match status" value="1"/>
</dbReference>
<feature type="binding site" evidence="15">
    <location>
        <position position="33"/>
    </location>
    <ligand>
        <name>Mg(2+)</name>
        <dbReference type="ChEBI" id="CHEBI:18420"/>
        <label>2</label>
    </ligand>
</feature>
<dbReference type="GO" id="GO:0005886">
    <property type="term" value="C:plasma membrane"/>
    <property type="evidence" value="ECO:0007669"/>
    <property type="project" value="UniProtKB-SubCell"/>
</dbReference>
<dbReference type="GO" id="GO:0015093">
    <property type="term" value="F:ferrous iron transmembrane transporter activity"/>
    <property type="evidence" value="ECO:0007669"/>
    <property type="project" value="UniProtKB-UniRule"/>
</dbReference>
<dbReference type="InterPro" id="IPR003373">
    <property type="entry name" value="Fe2_transport_prot-B"/>
</dbReference>
<evidence type="ECO:0000256" key="7">
    <source>
        <dbReference type="ARBA" id="ARBA00022741"/>
    </source>
</evidence>
<dbReference type="Proteomes" id="UP000199288">
    <property type="component" value="Unassembled WGS sequence"/>
</dbReference>
<dbReference type="Pfam" id="PF02421">
    <property type="entry name" value="FeoB_N"/>
    <property type="match status" value="1"/>
</dbReference>
<comment type="subcellular location">
    <subcellularLocation>
        <location evidence="16">Cell inner membrane</location>
        <topology evidence="16">Multi-pass membrane protein</topology>
    </subcellularLocation>
    <subcellularLocation>
        <location evidence="2">Cell membrane</location>
        <topology evidence="2">Multi-pass membrane protein</topology>
    </subcellularLocation>
</comment>
<gene>
    <name evidence="18" type="ORF">SAMN02910418_00604</name>
</gene>
<keyword evidence="4" id="KW-1003">Cell membrane</keyword>
<evidence type="ECO:0000256" key="15">
    <source>
        <dbReference type="PIRSR" id="PIRSR603373-2"/>
    </source>
</evidence>
<keyword evidence="5 16" id="KW-0410">Iron transport</keyword>
<keyword evidence="7 14" id="KW-0547">Nucleotide-binding</keyword>
<evidence type="ECO:0000256" key="12">
    <source>
        <dbReference type="ARBA" id="ARBA00023136"/>
    </source>
</evidence>
<feature type="binding site" evidence="14">
    <location>
        <begin position="43"/>
        <end position="47"/>
    </location>
    <ligand>
        <name>GTP</name>
        <dbReference type="ChEBI" id="CHEBI:37565"/>
        <label>1</label>
    </ligand>
</feature>
<feature type="transmembrane region" description="Helical" evidence="16">
    <location>
        <begin position="262"/>
        <end position="281"/>
    </location>
</feature>
<evidence type="ECO:0000256" key="13">
    <source>
        <dbReference type="NCBIfam" id="TIGR00437"/>
    </source>
</evidence>
<dbReference type="InterPro" id="IPR030389">
    <property type="entry name" value="G_FEOB_dom"/>
</dbReference>
<organism evidence="18 19">
    <name type="scientific">Bowdeniella nasicola</name>
    <dbReference type="NCBI Taxonomy" id="208480"/>
    <lineage>
        <taxon>Bacteria</taxon>
        <taxon>Bacillati</taxon>
        <taxon>Actinomycetota</taxon>
        <taxon>Actinomycetes</taxon>
        <taxon>Actinomycetales</taxon>
        <taxon>Actinomycetaceae</taxon>
        <taxon>Bowdeniella</taxon>
    </lineage>
</organism>
<evidence type="ECO:0000256" key="5">
    <source>
        <dbReference type="ARBA" id="ARBA00022496"/>
    </source>
</evidence>
<feature type="domain" description="FeoB-type G" evidence="17">
    <location>
        <begin position="11"/>
        <end position="171"/>
    </location>
</feature>
<feature type="binding site" evidence="14">
    <location>
        <begin position="18"/>
        <end position="25"/>
    </location>
    <ligand>
        <name>GTP</name>
        <dbReference type="ChEBI" id="CHEBI:37565"/>
        <label>1</label>
    </ligand>
</feature>
<feature type="transmembrane region" description="Helical" evidence="16">
    <location>
        <begin position="373"/>
        <end position="395"/>
    </location>
</feature>
<feature type="transmembrane region" description="Helical" evidence="16">
    <location>
        <begin position="498"/>
        <end position="517"/>
    </location>
</feature>
<keyword evidence="3 16" id="KW-0813">Transport</keyword>
<evidence type="ECO:0000256" key="1">
    <source>
        <dbReference type="ARBA" id="ARBA00003926"/>
    </source>
</evidence>
<keyword evidence="12 16" id="KW-0472">Membrane</keyword>
<feature type="transmembrane region" description="Helical" evidence="16">
    <location>
        <begin position="440"/>
        <end position="463"/>
    </location>
</feature>
<dbReference type="EMBL" id="FNQV01000003">
    <property type="protein sequence ID" value="SDZ94249.1"/>
    <property type="molecule type" value="Genomic_DNA"/>
</dbReference>
<dbReference type="InterPro" id="IPR011640">
    <property type="entry name" value="Fe2_transport_prot_B_C"/>
</dbReference>
<evidence type="ECO:0000256" key="6">
    <source>
        <dbReference type="ARBA" id="ARBA00022692"/>
    </source>
</evidence>
<evidence type="ECO:0000256" key="14">
    <source>
        <dbReference type="PIRSR" id="PIRSR603373-1"/>
    </source>
</evidence>
<keyword evidence="15" id="KW-0479">Metal-binding</keyword>
<proteinExistence type="inferred from homology"/>
<dbReference type="PANTHER" id="PTHR43185">
    <property type="entry name" value="FERROUS IRON TRANSPORT PROTEIN B"/>
    <property type="match status" value="1"/>
</dbReference>
<feature type="transmembrane region" description="Helical" evidence="16">
    <location>
        <begin position="613"/>
        <end position="633"/>
    </location>
</feature>
<dbReference type="GO" id="GO:0046872">
    <property type="term" value="F:metal ion binding"/>
    <property type="evidence" value="ECO:0007669"/>
    <property type="project" value="UniProtKB-KW"/>
</dbReference>
<dbReference type="SUPFAM" id="SSF52540">
    <property type="entry name" value="P-loop containing nucleoside triphosphate hydrolases"/>
    <property type="match status" value="1"/>
</dbReference>
<feature type="transmembrane region" description="Helical" evidence="16">
    <location>
        <begin position="645"/>
        <end position="666"/>
    </location>
</feature>
<evidence type="ECO:0000256" key="3">
    <source>
        <dbReference type="ARBA" id="ARBA00022448"/>
    </source>
</evidence>
<keyword evidence="19" id="KW-1185">Reference proteome</keyword>
<dbReference type="RefSeq" id="WP_092561868.1">
    <property type="nucleotide sequence ID" value="NZ_FNQV01000003.1"/>
</dbReference>
<keyword evidence="10" id="KW-0406">Ion transport</keyword>
<evidence type="ECO:0000259" key="17">
    <source>
        <dbReference type="PROSITE" id="PS51711"/>
    </source>
</evidence>
<dbReference type="Pfam" id="PF07670">
    <property type="entry name" value="Gate"/>
    <property type="match status" value="2"/>
</dbReference>
<name>A0A1H3X4C0_9ACTO</name>
<evidence type="ECO:0000313" key="18">
    <source>
        <dbReference type="EMBL" id="SDZ94249.1"/>
    </source>
</evidence>
<feature type="transmembrane region" description="Helical" evidence="16">
    <location>
        <begin position="407"/>
        <end position="434"/>
    </location>
</feature>
<reference evidence="19" key="1">
    <citation type="submission" date="2016-10" db="EMBL/GenBank/DDBJ databases">
        <authorList>
            <person name="Varghese N."/>
            <person name="Submissions S."/>
        </authorList>
    </citation>
    <scope>NUCLEOTIDE SEQUENCE [LARGE SCALE GENOMIC DNA]</scope>
    <source>
        <strain evidence="19">KPR-1</strain>
    </source>
</reference>
<dbReference type="OrthoDB" id="9809127at2"/>
<feature type="transmembrane region" description="Helical" evidence="16">
    <location>
        <begin position="301"/>
        <end position="321"/>
    </location>
</feature>
<dbReference type="PROSITE" id="PS51711">
    <property type="entry name" value="G_FEOB"/>
    <property type="match status" value="1"/>
</dbReference>
<dbReference type="PANTHER" id="PTHR43185:SF1">
    <property type="entry name" value="FE(2+) TRANSPORTER FEOB"/>
    <property type="match status" value="1"/>
</dbReference>
<keyword evidence="15" id="KW-0460">Magnesium</keyword>
<keyword evidence="11 14" id="KW-0342">GTP-binding</keyword>
<feature type="binding site" evidence="15">
    <location>
        <position position="29"/>
    </location>
    <ligand>
        <name>Mg(2+)</name>
        <dbReference type="ChEBI" id="CHEBI:18420"/>
        <label>2</label>
    </ligand>
</feature>
<feature type="transmembrane region" description="Helical" evidence="16">
    <location>
        <begin position="328"/>
        <end position="353"/>
    </location>
</feature>
<evidence type="ECO:0000256" key="8">
    <source>
        <dbReference type="ARBA" id="ARBA00022989"/>
    </source>
</evidence>
<evidence type="ECO:0000256" key="4">
    <source>
        <dbReference type="ARBA" id="ARBA00022475"/>
    </source>
</evidence>
<keyword evidence="8 16" id="KW-1133">Transmembrane helix</keyword>
<evidence type="ECO:0000256" key="10">
    <source>
        <dbReference type="ARBA" id="ARBA00023065"/>
    </source>
</evidence>